<sequence length="226" mass="24728">MSTHGLVDRPLRLVVDEDPVDYDAAMARMQEMYEERRESQRPDTLWLLSHPSIFTVGARTKPEHLPLDVGIPVKETRRGGQLTYHGPGQIVGYLVVELRAGEGVVDYVREVEHRLVDALDALGVPAERRDTPRGADLLTGVWTKKTGRKIVSIGMRSGRGITTHGFALNVEGDMQPWHQAVACGLPDVEMTNVETELAAIGLVSPGLEKARAALATAFQAASSERS</sequence>
<dbReference type="InterPro" id="IPR020605">
    <property type="entry name" value="Octanoyltransferase_CS"/>
</dbReference>
<evidence type="ECO:0000256" key="5">
    <source>
        <dbReference type="HAMAP-Rule" id="MF_00013"/>
    </source>
</evidence>
<dbReference type="HAMAP" id="MF_00013">
    <property type="entry name" value="LipB"/>
    <property type="match status" value="1"/>
</dbReference>
<feature type="binding site" evidence="5">
    <location>
        <begin position="165"/>
        <end position="167"/>
    </location>
    <ligand>
        <name>substrate</name>
    </ligand>
</feature>
<dbReference type="Pfam" id="PF21948">
    <property type="entry name" value="LplA-B_cat"/>
    <property type="match status" value="1"/>
</dbReference>
<keyword evidence="3 5" id="KW-0012">Acyltransferase</keyword>
<dbReference type="PANTHER" id="PTHR10993">
    <property type="entry name" value="OCTANOYLTRANSFERASE"/>
    <property type="match status" value="1"/>
</dbReference>
<dbReference type="Proteomes" id="UP001336020">
    <property type="component" value="Unassembled WGS sequence"/>
</dbReference>
<dbReference type="EC" id="2.3.1.181" evidence="5 6"/>
<comment type="miscellaneous">
    <text evidence="5">In the reaction, the free carboxyl group of octanoic acid is attached via an amide linkage to the epsilon-amino group of a specific lysine residue of lipoyl domains of lipoate-dependent enzymes.</text>
</comment>
<evidence type="ECO:0000259" key="7">
    <source>
        <dbReference type="PROSITE" id="PS51733"/>
    </source>
</evidence>
<protein>
    <recommendedName>
        <fullName evidence="5 6">Octanoyltransferase</fullName>
        <ecNumber evidence="5 6">2.3.1.181</ecNumber>
    </recommendedName>
    <alternativeName>
        <fullName evidence="5">Lipoate-protein ligase B</fullName>
    </alternativeName>
    <alternativeName>
        <fullName evidence="5">Lipoyl/octanoyl transferase</fullName>
    </alternativeName>
    <alternativeName>
        <fullName evidence="5">Octanoyl-[acyl-carrier-protein]-protein N-octanoyltransferase</fullName>
    </alternativeName>
</protein>
<comment type="subcellular location">
    <subcellularLocation>
        <location evidence="5">Cytoplasm</location>
    </subcellularLocation>
</comment>
<keyword evidence="5" id="KW-0963">Cytoplasm</keyword>
<dbReference type="RefSeq" id="WP_330135407.1">
    <property type="nucleotide sequence ID" value="NZ_JAUTXY010000011.1"/>
</dbReference>
<gene>
    <name evidence="5 8" type="primary">lipB</name>
    <name evidence="8" type="ORF">Q7514_22120</name>
</gene>
<dbReference type="Gene3D" id="3.30.930.10">
    <property type="entry name" value="Bira Bifunctional Protein, Domain 2"/>
    <property type="match status" value="1"/>
</dbReference>
<evidence type="ECO:0000313" key="8">
    <source>
        <dbReference type="EMBL" id="MEE2060221.1"/>
    </source>
</evidence>
<feature type="binding site" evidence="5">
    <location>
        <begin position="78"/>
        <end position="85"/>
    </location>
    <ligand>
        <name>substrate</name>
    </ligand>
</feature>
<evidence type="ECO:0000256" key="4">
    <source>
        <dbReference type="ARBA" id="ARBA00024732"/>
    </source>
</evidence>
<dbReference type="EMBL" id="JAUTXY010000011">
    <property type="protein sequence ID" value="MEE2060221.1"/>
    <property type="molecule type" value="Genomic_DNA"/>
</dbReference>
<dbReference type="SUPFAM" id="SSF55681">
    <property type="entry name" value="Class II aaRS and biotin synthetases"/>
    <property type="match status" value="1"/>
</dbReference>
<keyword evidence="9" id="KW-1185">Reference proteome</keyword>
<reference evidence="8 9" key="1">
    <citation type="submission" date="2023-07" db="EMBL/GenBank/DDBJ databases">
        <authorList>
            <person name="Girao M."/>
            <person name="Carvalho M.F."/>
        </authorList>
    </citation>
    <scope>NUCLEOTIDE SEQUENCE [LARGE SCALE GENOMIC DNA]</scope>
    <source>
        <strain evidence="8 9">YIM65754</strain>
    </source>
</reference>
<comment type="similarity">
    <text evidence="5 6">Belongs to the LipB family.</text>
</comment>
<evidence type="ECO:0000256" key="6">
    <source>
        <dbReference type="PIRNR" id="PIRNR016262"/>
    </source>
</evidence>
<dbReference type="PROSITE" id="PS51733">
    <property type="entry name" value="BPL_LPL_CATALYTIC"/>
    <property type="match status" value="1"/>
</dbReference>
<comment type="catalytic activity">
    <reaction evidence="5 6">
        <text>octanoyl-[ACP] + L-lysyl-[protein] = N(6)-octanoyl-L-lysyl-[protein] + holo-[ACP] + H(+)</text>
        <dbReference type="Rhea" id="RHEA:17665"/>
        <dbReference type="Rhea" id="RHEA-COMP:9636"/>
        <dbReference type="Rhea" id="RHEA-COMP:9685"/>
        <dbReference type="Rhea" id="RHEA-COMP:9752"/>
        <dbReference type="Rhea" id="RHEA-COMP:9928"/>
        <dbReference type="ChEBI" id="CHEBI:15378"/>
        <dbReference type="ChEBI" id="CHEBI:29969"/>
        <dbReference type="ChEBI" id="CHEBI:64479"/>
        <dbReference type="ChEBI" id="CHEBI:78463"/>
        <dbReference type="ChEBI" id="CHEBI:78809"/>
        <dbReference type="EC" id="2.3.1.181"/>
    </reaction>
</comment>
<feature type="domain" description="BPL/LPL catalytic" evidence="7">
    <location>
        <begin position="39"/>
        <end position="226"/>
    </location>
</feature>
<dbReference type="NCBIfam" id="TIGR00214">
    <property type="entry name" value="lipB"/>
    <property type="match status" value="1"/>
</dbReference>
<feature type="binding site" evidence="5">
    <location>
        <begin position="152"/>
        <end position="154"/>
    </location>
    <ligand>
        <name>substrate</name>
    </ligand>
</feature>
<evidence type="ECO:0000256" key="1">
    <source>
        <dbReference type="ARBA" id="ARBA00004821"/>
    </source>
</evidence>
<dbReference type="CDD" id="cd16444">
    <property type="entry name" value="LipB"/>
    <property type="match status" value="1"/>
</dbReference>
<proteinExistence type="inferred from homology"/>
<evidence type="ECO:0000256" key="3">
    <source>
        <dbReference type="ARBA" id="ARBA00023315"/>
    </source>
</evidence>
<comment type="pathway">
    <text evidence="1 5 6">Protein modification; protein lipoylation via endogenous pathway; protein N(6)-(lipoyl)lysine from octanoyl-[acyl-carrier-protein]: step 1/2.</text>
</comment>
<dbReference type="GO" id="GO:0033819">
    <property type="term" value="F:lipoyl(octanoyl) transferase activity"/>
    <property type="evidence" value="ECO:0007669"/>
    <property type="project" value="UniProtKB-EC"/>
</dbReference>
<dbReference type="PROSITE" id="PS01313">
    <property type="entry name" value="LIPB"/>
    <property type="match status" value="1"/>
</dbReference>
<name>A0ABU7LF86_9NOCA</name>
<dbReference type="InterPro" id="IPR004143">
    <property type="entry name" value="BPL_LPL_catalytic"/>
</dbReference>
<dbReference type="PANTHER" id="PTHR10993:SF7">
    <property type="entry name" value="LIPOYLTRANSFERASE 2, MITOCHONDRIAL-RELATED"/>
    <property type="match status" value="1"/>
</dbReference>
<keyword evidence="2 5" id="KW-0808">Transferase</keyword>
<organism evidence="8 9">
    <name type="scientific">Rhodococcus artemisiae</name>
    <dbReference type="NCBI Taxonomy" id="714159"/>
    <lineage>
        <taxon>Bacteria</taxon>
        <taxon>Bacillati</taxon>
        <taxon>Actinomycetota</taxon>
        <taxon>Actinomycetes</taxon>
        <taxon>Mycobacteriales</taxon>
        <taxon>Nocardiaceae</taxon>
        <taxon>Rhodococcus</taxon>
    </lineage>
</organism>
<feature type="active site" description="Acyl-thioester intermediate" evidence="5">
    <location>
        <position position="183"/>
    </location>
</feature>
<dbReference type="NCBIfam" id="NF010925">
    <property type="entry name" value="PRK14345.1"/>
    <property type="match status" value="1"/>
</dbReference>
<evidence type="ECO:0000256" key="2">
    <source>
        <dbReference type="ARBA" id="ARBA00022679"/>
    </source>
</evidence>
<dbReference type="PIRSF" id="PIRSF016262">
    <property type="entry name" value="LPLase"/>
    <property type="match status" value="1"/>
</dbReference>
<comment type="function">
    <text evidence="4 5 6">Catalyzes the transfer of endogenously produced octanoic acid from octanoyl-acyl-carrier-protein onto the lipoyl domains of lipoate-dependent enzymes. Lipoyl-ACP can also act as a substrate although octanoyl-ACP is likely to be the physiological substrate.</text>
</comment>
<comment type="caution">
    <text evidence="8">The sequence shown here is derived from an EMBL/GenBank/DDBJ whole genome shotgun (WGS) entry which is preliminary data.</text>
</comment>
<feature type="site" description="Lowers pKa of active site Cys" evidence="5">
    <location>
        <position position="149"/>
    </location>
</feature>
<accession>A0ABU7LF86</accession>
<dbReference type="InterPro" id="IPR045864">
    <property type="entry name" value="aa-tRNA-synth_II/BPL/LPL"/>
</dbReference>
<evidence type="ECO:0000313" key="9">
    <source>
        <dbReference type="Proteomes" id="UP001336020"/>
    </source>
</evidence>
<dbReference type="InterPro" id="IPR000544">
    <property type="entry name" value="Octanoyltransferase"/>
</dbReference>